<evidence type="ECO:0000313" key="2">
    <source>
        <dbReference type="EMBL" id="AOM63352.1"/>
    </source>
</evidence>
<dbReference type="SUPFAM" id="SSF53448">
    <property type="entry name" value="Nucleotide-diphospho-sugar transferases"/>
    <property type="match status" value="1"/>
</dbReference>
<dbReference type="Gene3D" id="3.90.550.10">
    <property type="entry name" value="Spore Coat Polysaccharide Biosynthesis Protein SpsA, Chain A"/>
    <property type="match status" value="1"/>
</dbReference>
<dbReference type="InterPro" id="IPR001173">
    <property type="entry name" value="Glyco_trans_2-like"/>
</dbReference>
<dbReference type="GO" id="GO:0016758">
    <property type="term" value="F:hexosyltransferase activity"/>
    <property type="evidence" value="ECO:0007669"/>
    <property type="project" value="UniProtKB-ARBA"/>
</dbReference>
<organism evidence="2 3">
    <name type="scientific">Heterosigma akashiwo virus 01</name>
    <name type="common">HaV01</name>
    <dbReference type="NCBI Taxonomy" id="97195"/>
    <lineage>
        <taxon>Viruses</taxon>
        <taxon>Varidnaviria</taxon>
        <taxon>Bamfordvirae</taxon>
        <taxon>Nucleocytoviricota</taxon>
        <taxon>Megaviricetes</taxon>
        <taxon>Algavirales</taxon>
        <taxon>Phycodnaviridae</taxon>
        <taxon>Raphidovirus</taxon>
        <taxon>Raphidovirus japonicum</taxon>
    </lineage>
</organism>
<dbReference type="GeneID" id="37618402"/>
<name>A0A1C9C4Z3_HAV01</name>
<keyword evidence="3" id="KW-1185">Reference proteome</keyword>
<feature type="domain" description="Glycosyltransferase 2-like" evidence="1">
    <location>
        <begin position="33"/>
        <end position="147"/>
    </location>
</feature>
<organismHost>
    <name type="scientific">Heterosigma akashiwo</name>
    <name type="common">Chromophytic alga</name>
    <name type="synonym">Heterosigma carterae</name>
    <dbReference type="NCBI Taxonomy" id="2829"/>
</organismHost>
<evidence type="ECO:0000313" key="3">
    <source>
        <dbReference type="Proteomes" id="UP000232488"/>
    </source>
</evidence>
<sequence length="686" mass="81731">MALIKTVDYETLDDDLIVMKFEEIAHDDLPYISIITPTKNRSLFYELMLFNWNNIDYPKDRCEWIIVEDGDDDMQIFIHENINRFNGQIRYFRLDEPTPIGFKRNFGASKAKYDIIVHIDDDDYYPPESVLTRVRILMKYNTVECTGCLKVRCFNLINEETFEAYDPVLNFSESTLAYRRSFWKTSCFDDHCIKTEGFEFIKDRYEQCIDIPSQFIVCQFTHLNNTVNRRLSDVMIFGDNFLDTVTLMTRNFIKQLQMQIALQIPENREALEFIKKCSKKTEVSKHIDSLKPNIRKTNIIREFRLRFPDKIEFYNKELVYYCGIGQYLFHTKVWDYDNNDVGGSEESVLNLCKYLALYHKYKCYIYNVRDDKKRFKFNRGSVTFLPYYDFNPSNCYTNIILWRDPSHLDMKFNAKTVCLDLHDVIDPDWITDKRFENVTWIMVKSIYHQSLINTDQHVKTRVIPNGIIEEEFENKDHIKRHPYTFLSTSSADRCLTALLDMYPEVIDKDDKSSFVWCYGFDGLIKDPTPSVQKWIIDKKRKMNTFKRFINAGNIPVDKINMMYLKCDVFLYPAQFPEIDCISLTKAMAAGCFPIFTDVGALREKCSFGGFCIEHLQSKKIHEVERFPTKRLDYTLDKDIYKKFVEKVFEYLDMDYDEEQRKNMQRRVLEKYGMKNITLEWKNIFVI</sequence>
<dbReference type="PANTHER" id="PTHR22916">
    <property type="entry name" value="GLYCOSYLTRANSFERASE"/>
    <property type="match status" value="1"/>
</dbReference>
<dbReference type="InterPro" id="IPR029044">
    <property type="entry name" value="Nucleotide-diphossugar_trans"/>
</dbReference>
<evidence type="ECO:0000259" key="1">
    <source>
        <dbReference type="Pfam" id="PF00535"/>
    </source>
</evidence>
<dbReference type="PANTHER" id="PTHR22916:SF3">
    <property type="entry name" value="UDP-GLCNAC:BETAGAL BETA-1,3-N-ACETYLGLUCOSAMINYLTRANSFERASE-LIKE PROTEIN 1"/>
    <property type="match status" value="1"/>
</dbReference>
<gene>
    <name evidence="2" type="primary">HaV53_ORF21</name>
</gene>
<dbReference type="SUPFAM" id="SSF53756">
    <property type="entry name" value="UDP-Glycosyltransferase/glycogen phosphorylase"/>
    <property type="match status" value="1"/>
</dbReference>
<proteinExistence type="predicted"/>
<protein>
    <submittedName>
        <fullName evidence="2">Putative glycosyltransferase</fullName>
    </submittedName>
</protein>
<dbReference type="Pfam" id="PF00535">
    <property type="entry name" value="Glycos_transf_2"/>
    <property type="match status" value="1"/>
</dbReference>
<accession>A0A1C9C4Z3</accession>
<reference evidence="2 3" key="1">
    <citation type="submission" date="2016-03" db="EMBL/GenBank/DDBJ databases">
        <title>Genome sequences of a Phycodnavirus, Heterosigma akashiwo virus strain 53.</title>
        <authorList>
            <person name="Ueki S."/>
            <person name="Ogura Y."/>
            <person name="Hayashi T."/>
        </authorList>
    </citation>
    <scope>NUCLEOTIDE SEQUENCE [LARGE SCALE GENOMIC DNA]</scope>
    <source>
        <strain evidence="2">HaV53</strain>
    </source>
</reference>
<keyword evidence="2" id="KW-0808">Transferase</keyword>
<dbReference type="Proteomes" id="UP000232488">
    <property type="component" value="Segment"/>
</dbReference>
<dbReference type="RefSeq" id="YP_009507418.1">
    <property type="nucleotide sequence ID" value="NC_038553.1"/>
</dbReference>
<dbReference type="EMBL" id="KX008963">
    <property type="protein sequence ID" value="AOM63352.1"/>
    <property type="molecule type" value="Genomic_DNA"/>
</dbReference>
<dbReference type="KEGG" id="vg:37618402"/>
<dbReference type="Gene3D" id="3.40.50.2000">
    <property type="entry name" value="Glycogen Phosphorylase B"/>
    <property type="match status" value="1"/>
</dbReference>